<feature type="region of interest" description="Disordered" evidence="2">
    <location>
        <begin position="475"/>
        <end position="502"/>
    </location>
</feature>
<dbReference type="InterPro" id="IPR018870">
    <property type="entry name" value="Tti2"/>
</dbReference>
<reference evidence="3 4" key="1">
    <citation type="submission" date="2016-07" db="EMBL/GenBank/DDBJ databases">
        <title>Pervasive Adenine N6-methylation of Active Genes in Fungi.</title>
        <authorList>
            <consortium name="DOE Joint Genome Institute"/>
            <person name="Mondo S.J."/>
            <person name="Dannebaum R.O."/>
            <person name="Kuo R.C."/>
            <person name="Labutti K."/>
            <person name="Haridas S."/>
            <person name="Kuo A."/>
            <person name="Salamov A."/>
            <person name="Ahrendt S.R."/>
            <person name="Lipzen A."/>
            <person name="Sullivan W."/>
            <person name="Andreopoulos W.B."/>
            <person name="Clum A."/>
            <person name="Lindquist E."/>
            <person name="Daum C."/>
            <person name="Ramamoorthy G.K."/>
            <person name="Gryganskyi A."/>
            <person name="Culley D."/>
            <person name="Magnuson J.K."/>
            <person name="James T.Y."/>
            <person name="O'Malley M.A."/>
            <person name="Stajich J.E."/>
            <person name="Spatafora J.W."/>
            <person name="Visel A."/>
            <person name="Grigoriev I.V."/>
        </authorList>
    </citation>
    <scope>NUCLEOTIDE SEQUENCE [LARGE SCALE GENOMIC DNA]</scope>
    <source>
        <strain evidence="3 4">NRRL 3116</strain>
    </source>
</reference>
<dbReference type="GO" id="GO:0110078">
    <property type="term" value="C:TTT Hsp90 cochaperone complex"/>
    <property type="evidence" value="ECO:0007669"/>
    <property type="project" value="InterPro"/>
</dbReference>
<comment type="caution">
    <text evidence="3">The sequence shown here is derived from an EMBL/GenBank/DDBJ whole genome shotgun (WGS) entry which is preliminary data.</text>
</comment>
<dbReference type="PANTHER" id="PTHR32226">
    <property type="entry name" value="TELO2-INTERACTING PROTEIN 2"/>
    <property type="match status" value="1"/>
</dbReference>
<dbReference type="GO" id="GO:0005829">
    <property type="term" value="C:cytosol"/>
    <property type="evidence" value="ECO:0007669"/>
    <property type="project" value="TreeGrafter"/>
</dbReference>
<dbReference type="GeneID" id="33568752"/>
<keyword evidence="4" id="KW-1185">Reference proteome</keyword>
<evidence type="ECO:0000256" key="2">
    <source>
        <dbReference type="SAM" id="MobiDB-lite"/>
    </source>
</evidence>
<dbReference type="Proteomes" id="UP000193648">
    <property type="component" value="Unassembled WGS sequence"/>
</dbReference>
<proteinExistence type="inferred from homology"/>
<dbReference type="InParanoid" id="A0A1Y2G8C1"/>
<name>A0A1Y2G8C1_9FUNG</name>
<evidence type="ECO:0000313" key="3">
    <source>
        <dbReference type="EMBL" id="ORZ04179.1"/>
    </source>
</evidence>
<dbReference type="Pfam" id="PF10521">
    <property type="entry name" value="Tti2"/>
    <property type="match status" value="1"/>
</dbReference>
<dbReference type="RefSeq" id="XP_021876393.1">
    <property type="nucleotide sequence ID" value="XM_022026909.1"/>
</dbReference>
<dbReference type="AlphaFoldDB" id="A0A1Y2G8C1"/>
<evidence type="ECO:0000256" key="1">
    <source>
        <dbReference type="ARBA" id="ARBA00034736"/>
    </source>
</evidence>
<gene>
    <name evidence="3" type="ORF">BCR41DRAFT_375002</name>
</gene>
<sequence>MKCIGYILRIQTVDNTYTIHRLIIACASHTNDNDLWNRLSKSISKQTITEAWNNLTIIREKTPWSISSDGSIIPATEPNSLSGDRNNHRINRVMVPGSFSDHIIQIIEKELRPCFTHVKAQKLVDRAKTTITLHQDKIRKESGRMVEDISNNSVIPSSKNGNGYITAGENRELLIPHSQQRSRQPIAANQNRILIAPVTDTPNDEEENWAAMDTGEDEGPSITCVSGSSGLPSQSRRWDKTFLGSVPVVEWCAQQPIQDMNRIHEVFMLLVGPILAMTDSLQYQYRIRGLDMLTRFLIQYHDQDYHQKQPSTAAKAKTGTPQMDSKIWIKIFTRTGLDQVLERSLKPLLVPIQAGLTLTPQQQQQDSLLPIGDSEELEAISAAFRAYLTLILVNTEPAYKPVSVTDDSYTVSLKESNKGGLTVENLFVHAVLASFRRANPSREYKTVVLRWATVLIQPIISFDFIREELVSKDGYSRQRNDQKKHKTQNQQRTNPEKGSFSLEVSNSDIPQQSFQGIYGMGIITIKYLPTLIPYICGILDLYFPSSPPEERIKSLDLAWISSKALYMIMLVSKSRIPRYRGKILAALASCWANSRTYSDALSSESLKDAQARLDQSLVDAMGLIKQICQPKIAEDAQNGLEIDLKVLQNLDPPVFNPLFVPQ</sequence>
<dbReference type="EMBL" id="MCFF01000059">
    <property type="protein sequence ID" value="ORZ04179.1"/>
    <property type="molecule type" value="Genomic_DNA"/>
</dbReference>
<dbReference type="PANTHER" id="PTHR32226:SF2">
    <property type="entry name" value="TELO2-INTERACTING PROTEIN 2"/>
    <property type="match status" value="1"/>
</dbReference>
<dbReference type="OrthoDB" id="6417021at2759"/>
<protein>
    <submittedName>
        <fullName evidence="3">Uncharacterized protein</fullName>
    </submittedName>
</protein>
<evidence type="ECO:0000313" key="4">
    <source>
        <dbReference type="Proteomes" id="UP000193648"/>
    </source>
</evidence>
<accession>A0A1Y2G8C1</accession>
<dbReference type="GO" id="GO:0005634">
    <property type="term" value="C:nucleus"/>
    <property type="evidence" value="ECO:0007669"/>
    <property type="project" value="TreeGrafter"/>
</dbReference>
<organism evidence="3 4">
    <name type="scientific">Lobosporangium transversale</name>
    <dbReference type="NCBI Taxonomy" id="64571"/>
    <lineage>
        <taxon>Eukaryota</taxon>
        <taxon>Fungi</taxon>
        <taxon>Fungi incertae sedis</taxon>
        <taxon>Mucoromycota</taxon>
        <taxon>Mortierellomycotina</taxon>
        <taxon>Mortierellomycetes</taxon>
        <taxon>Mortierellales</taxon>
        <taxon>Mortierellaceae</taxon>
        <taxon>Lobosporangium</taxon>
    </lineage>
</organism>
<comment type="similarity">
    <text evidence="1">Belongs to the TTI2 family.</text>
</comment>